<keyword evidence="19 24" id="KW-1208">Phospholipid metabolism</keyword>
<dbReference type="RefSeq" id="WP_152298917.1">
    <property type="nucleotide sequence ID" value="NZ_CP041166.1"/>
</dbReference>
<name>A0AAJ4A2T0_9BACT</name>
<dbReference type="PROSITE" id="PS01069">
    <property type="entry name" value="DAGK_PROKAR"/>
    <property type="match status" value="1"/>
</dbReference>
<dbReference type="EC" id="2.7.1.107" evidence="3 24"/>
<evidence type="ECO:0000256" key="18">
    <source>
        <dbReference type="ARBA" id="ARBA00023209"/>
    </source>
</evidence>
<feature type="active site" description="Proton acceptor" evidence="20">
    <location>
        <position position="68"/>
    </location>
</feature>
<dbReference type="CDD" id="cd14264">
    <property type="entry name" value="DAGK_IM"/>
    <property type="match status" value="1"/>
</dbReference>
<evidence type="ECO:0000256" key="3">
    <source>
        <dbReference type="ARBA" id="ARBA00012133"/>
    </source>
</evidence>
<comment type="cofactor">
    <cofactor evidence="23">
        <name>Mg(2+)</name>
        <dbReference type="ChEBI" id="CHEBI:18420"/>
    </cofactor>
    <text evidence="23">Mn(2+), Zn(2+), Cd(2+) and Co(2+) support activity to lesser extents.</text>
</comment>
<reference evidence="26" key="1">
    <citation type="submission" date="2019-06" db="EMBL/GenBank/DDBJ databases">
        <title>Sulfurimonas gotlandica sp. nov., a chemoautotrophic and psychrotolerant epsilonproteobacterium isolated from a pelagic redoxcline, and an emended description of the genus Sulfurimonas.</title>
        <authorList>
            <person name="Wang S."/>
            <person name="Jiang L."/>
            <person name="Shao Z."/>
        </authorList>
    </citation>
    <scope>NUCLEOTIDE SEQUENCE [LARGE SCALE GENOMIC DNA]</scope>
    <source>
        <strain evidence="26">1-1N</strain>
    </source>
</reference>
<evidence type="ECO:0000256" key="13">
    <source>
        <dbReference type="ARBA" id="ARBA00022840"/>
    </source>
</evidence>
<evidence type="ECO:0000256" key="17">
    <source>
        <dbReference type="ARBA" id="ARBA00023136"/>
    </source>
</evidence>
<dbReference type="PANTHER" id="PTHR34299">
    <property type="entry name" value="DIACYLGLYCEROL KINASE"/>
    <property type="match status" value="1"/>
</dbReference>
<dbReference type="GO" id="GO:0004143">
    <property type="term" value="F:ATP-dependent diacylglycerol kinase activity"/>
    <property type="evidence" value="ECO:0007669"/>
    <property type="project" value="UniProtKB-EC"/>
</dbReference>
<evidence type="ECO:0000256" key="10">
    <source>
        <dbReference type="ARBA" id="ARBA00022723"/>
    </source>
</evidence>
<keyword evidence="16 24" id="KW-0443">Lipid metabolism</keyword>
<keyword evidence="5" id="KW-1003">Cell membrane</keyword>
<dbReference type="EMBL" id="CP041166">
    <property type="protein sequence ID" value="QFR42854.1"/>
    <property type="molecule type" value="Genomic_DNA"/>
</dbReference>
<evidence type="ECO:0000256" key="14">
    <source>
        <dbReference type="ARBA" id="ARBA00022842"/>
    </source>
</evidence>
<evidence type="ECO:0000256" key="7">
    <source>
        <dbReference type="ARBA" id="ARBA00022519"/>
    </source>
</evidence>
<keyword evidence="11 22" id="KW-0547">Nucleotide-binding</keyword>
<comment type="catalytic activity">
    <reaction evidence="24">
        <text>a 1,2-diacyl-sn-glycerol + ATP = a 1,2-diacyl-sn-glycero-3-phosphate + ADP + H(+)</text>
        <dbReference type="Rhea" id="RHEA:10272"/>
        <dbReference type="ChEBI" id="CHEBI:15378"/>
        <dbReference type="ChEBI" id="CHEBI:17815"/>
        <dbReference type="ChEBI" id="CHEBI:30616"/>
        <dbReference type="ChEBI" id="CHEBI:58608"/>
        <dbReference type="ChEBI" id="CHEBI:456216"/>
        <dbReference type="EC" id="2.7.1.107"/>
    </reaction>
</comment>
<evidence type="ECO:0000256" key="9">
    <source>
        <dbReference type="ARBA" id="ARBA00022692"/>
    </source>
</evidence>
<keyword evidence="8 24" id="KW-0808">Transferase</keyword>
<evidence type="ECO:0000256" key="11">
    <source>
        <dbReference type="ARBA" id="ARBA00022741"/>
    </source>
</evidence>
<keyword evidence="17 24" id="KW-0472">Membrane</keyword>
<protein>
    <recommendedName>
        <fullName evidence="4 24">Diacylglycerol kinase</fullName>
        <ecNumber evidence="3 24">2.7.1.107</ecNumber>
    </recommendedName>
</protein>
<comment type="caution">
    <text evidence="24">Lacks conserved residue(s) required for the propagation of feature annotation.</text>
</comment>
<dbReference type="GO" id="GO:0005524">
    <property type="term" value="F:ATP binding"/>
    <property type="evidence" value="ECO:0007669"/>
    <property type="project" value="UniProtKB-KW"/>
</dbReference>
<evidence type="ECO:0000256" key="1">
    <source>
        <dbReference type="ARBA" id="ARBA00004429"/>
    </source>
</evidence>
<feature type="binding site" evidence="22">
    <location>
        <position position="75"/>
    </location>
    <ligand>
        <name>ATP</name>
        <dbReference type="ChEBI" id="CHEBI:30616"/>
    </ligand>
</feature>
<keyword evidence="7" id="KW-0997">Cell inner membrane</keyword>
<organism evidence="25 26">
    <name type="scientific">Sulfurimonas xiamenensis</name>
    <dbReference type="NCBI Taxonomy" id="2590021"/>
    <lineage>
        <taxon>Bacteria</taxon>
        <taxon>Pseudomonadati</taxon>
        <taxon>Campylobacterota</taxon>
        <taxon>Epsilonproteobacteria</taxon>
        <taxon>Campylobacterales</taxon>
        <taxon>Sulfurimonadaceae</taxon>
        <taxon>Sulfurimonas</taxon>
    </lineage>
</organism>
<evidence type="ECO:0000256" key="23">
    <source>
        <dbReference type="PIRSR" id="PIRSR600829-4"/>
    </source>
</evidence>
<dbReference type="InterPro" id="IPR036945">
    <property type="entry name" value="DAGK_sf"/>
</dbReference>
<evidence type="ECO:0000256" key="5">
    <source>
        <dbReference type="ARBA" id="ARBA00022475"/>
    </source>
</evidence>
<evidence type="ECO:0000313" key="25">
    <source>
        <dbReference type="EMBL" id="QFR42854.1"/>
    </source>
</evidence>
<feature type="binding site" evidence="22">
    <location>
        <begin position="84"/>
        <end position="86"/>
    </location>
    <ligand>
        <name>ATP</name>
        <dbReference type="ChEBI" id="CHEBI:30616"/>
    </ligand>
</feature>
<evidence type="ECO:0000256" key="12">
    <source>
        <dbReference type="ARBA" id="ARBA00022777"/>
    </source>
</evidence>
<sequence length="119" mass="13702">MNNKPKYHIFKNTKYALDGLLHALKTESSFRLELFLAPFIILAIILIDFELWQKSILLFSAFLILIVELINSAVENCVDLITKEFHPLAKSAKDIAATAVMFSIILHIIFWMVFLFCIL</sequence>
<keyword evidence="18" id="KW-0594">Phospholipid biosynthesis</keyword>
<evidence type="ECO:0000256" key="19">
    <source>
        <dbReference type="ARBA" id="ARBA00023264"/>
    </source>
</evidence>
<proteinExistence type="inferred from homology"/>
<evidence type="ECO:0000313" key="26">
    <source>
        <dbReference type="Proteomes" id="UP000326061"/>
    </source>
</evidence>
<dbReference type="InterPro" id="IPR000829">
    <property type="entry name" value="DAGK"/>
</dbReference>
<dbReference type="AlphaFoldDB" id="A0AAJ4A2T0"/>
<gene>
    <name evidence="25" type="ORF">FJR47_02590</name>
</gene>
<feature type="transmembrane region" description="Helical" evidence="24">
    <location>
        <begin position="94"/>
        <end position="118"/>
    </location>
</feature>
<keyword evidence="13 22" id="KW-0067">ATP-binding</keyword>
<feature type="binding site" evidence="23">
    <location>
        <position position="75"/>
    </location>
    <ligand>
        <name>a divalent metal cation</name>
        <dbReference type="ChEBI" id="CHEBI:60240"/>
    </ligand>
</feature>
<dbReference type="Pfam" id="PF01219">
    <property type="entry name" value="DAGK_prokar"/>
    <property type="match status" value="1"/>
</dbReference>
<keyword evidence="14 23" id="KW-0460">Magnesium</keyword>
<keyword evidence="10 23" id="KW-0479">Metal-binding</keyword>
<feature type="binding site" evidence="23">
    <location>
        <position position="27"/>
    </location>
    <ligand>
        <name>a divalent metal cation</name>
        <dbReference type="ChEBI" id="CHEBI:60240"/>
    </ligand>
</feature>
<evidence type="ECO:0000256" key="24">
    <source>
        <dbReference type="RuleBase" id="RU363065"/>
    </source>
</evidence>
<dbReference type="Proteomes" id="UP000326061">
    <property type="component" value="Chromosome"/>
</dbReference>
<evidence type="ECO:0000256" key="21">
    <source>
        <dbReference type="PIRSR" id="PIRSR600829-2"/>
    </source>
</evidence>
<dbReference type="PANTHER" id="PTHR34299:SF1">
    <property type="entry name" value="DIACYLGLYCEROL KINASE"/>
    <property type="match status" value="1"/>
</dbReference>
<comment type="similarity">
    <text evidence="2 24">Belongs to the bacterial diacylglycerol kinase family.</text>
</comment>
<evidence type="ECO:0000256" key="20">
    <source>
        <dbReference type="PIRSR" id="PIRSR600829-1"/>
    </source>
</evidence>
<dbReference type="GO" id="GO:0006654">
    <property type="term" value="P:phosphatidic acid biosynthetic process"/>
    <property type="evidence" value="ECO:0007669"/>
    <property type="project" value="InterPro"/>
</dbReference>
<accession>A0AAJ4A2T0</accession>
<evidence type="ECO:0000256" key="15">
    <source>
        <dbReference type="ARBA" id="ARBA00022989"/>
    </source>
</evidence>
<feature type="binding site" evidence="22">
    <location>
        <position position="15"/>
    </location>
    <ligand>
        <name>ATP</name>
        <dbReference type="ChEBI" id="CHEBI:30616"/>
    </ligand>
</feature>
<evidence type="ECO:0000256" key="2">
    <source>
        <dbReference type="ARBA" id="ARBA00005967"/>
    </source>
</evidence>
<evidence type="ECO:0000256" key="8">
    <source>
        <dbReference type="ARBA" id="ARBA00022679"/>
    </source>
</evidence>
<keyword evidence="6" id="KW-0444">Lipid biosynthesis</keyword>
<dbReference type="InterPro" id="IPR033718">
    <property type="entry name" value="DAGK_prok"/>
</dbReference>
<comment type="subcellular location">
    <subcellularLocation>
        <location evidence="1">Cell inner membrane</location>
        <topology evidence="1">Multi-pass membrane protein</topology>
    </subcellularLocation>
</comment>
<evidence type="ECO:0000256" key="6">
    <source>
        <dbReference type="ARBA" id="ARBA00022516"/>
    </source>
</evidence>
<keyword evidence="9 24" id="KW-0812">Transmembrane</keyword>
<keyword evidence="15 24" id="KW-1133">Transmembrane helix</keyword>
<keyword evidence="26" id="KW-1185">Reference proteome</keyword>
<evidence type="ECO:0000256" key="22">
    <source>
        <dbReference type="PIRSR" id="PIRSR600829-3"/>
    </source>
</evidence>
<dbReference type="GO" id="GO:0005886">
    <property type="term" value="C:plasma membrane"/>
    <property type="evidence" value="ECO:0007669"/>
    <property type="project" value="UniProtKB-SubCell"/>
</dbReference>
<keyword evidence="12 24" id="KW-0418">Kinase</keyword>
<evidence type="ECO:0000256" key="16">
    <source>
        <dbReference type="ARBA" id="ARBA00023098"/>
    </source>
</evidence>
<comment type="function">
    <text evidence="24">Catalyzes the ATP-dependent phosphorylation of sn-l,2-diacylglycerol (DAG) to phosphatidic acid. Involved in the recycling of diacylglycerol produced as a by-product during membrane-derived oligosaccharide (MDO) biosynthesis.</text>
</comment>
<evidence type="ECO:0000256" key="4">
    <source>
        <dbReference type="ARBA" id="ARBA00017575"/>
    </source>
</evidence>
<feature type="transmembrane region" description="Helical" evidence="24">
    <location>
        <begin position="30"/>
        <end position="49"/>
    </location>
</feature>
<dbReference type="KEGG" id="suln:FJR47_02590"/>
<dbReference type="GO" id="GO:0046872">
    <property type="term" value="F:metal ion binding"/>
    <property type="evidence" value="ECO:0007669"/>
    <property type="project" value="UniProtKB-KW"/>
</dbReference>
<feature type="binding site" evidence="22">
    <location>
        <begin position="93"/>
        <end position="94"/>
    </location>
    <ligand>
        <name>ATP</name>
        <dbReference type="ChEBI" id="CHEBI:30616"/>
    </ligand>
</feature>
<feature type="binding site" evidence="22">
    <location>
        <position position="27"/>
    </location>
    <ligand>
        <name>ATP</name>
        <dbReference type="ChEBI" id="CHEBI:30616"/>
    </ligand>
</feature>
<dbReference type="Gene3D" id="1.10.287.3610">
    <property type="match status" value="1"/>
</dbReference>
<feature type="binding site" evidence="21">
    <location>
        <position position="68"/>
    </location>
    <ligand>
        <name>substrate</name>
    </ligand>
</feature>